<protein>
    <submittedName>
        <fullName evidence="1">Uncharacterized protein</fullName>
    </submittedName>
</protein>
<reference evidence="1" key="1">
    <citation type="submission" date="2014-05" db="EMBL/GenBank/DDBJ databases">
        <authorList>
            <person name="Chronopoulou M."/>
        </authorList>
    </citation>
    <scope>NUCLEOTIDE SEQUENCE</scope>
    <source>
        <tissue evidence="1">Whole organism</tissue>
    </source>
</reference>
<dbReference type="EMBL" id="HACA01000395">
    <property type="protein sequence ID" value="CDW17756.1"/>
    <property type="molecule type" value="Transcribed_RNA"/>
</dbReference>
<proteinExistence type="predicted"/>
<evidence type="ECO:0000313" key="1">
    <source>
        <dbReference type="EMBL" id="CDW17756.1"/>
    </source>
</evidence>
<sequence length="15" mass="1880">MKKSYFVQERKVCCM</sequence>
<organism evidence="1">
    <name type="scientific">Lepeophtheirus salmonis</name>
    <name type="common">Salmon louse</name>
    <name type="synonym">Caligus salmonis</name>
    <dbReference type="NCBI Taxonomy" id="72036"/>
    <lineage>
        <taxon>Eukaryota</taxon>
        <taxon>Metazoa</taxon>
        <taxon>Ecdysozoa</taxon>
        <taxon>Arthropoda</taxon>
        <taxon>Crustacea</taxon>
        <taxon>Multicrustacea</taxon>
        <taxon>Hexanauplia</taxon>
        <taxon>Copepoda</taxon>
        <taxon>Siphonostomatoida</taxon>
        <taxon>Caligidae</taxon>
        <taxon>Lepeophtheirus</taxon>
    </lineage>
</organism>
<accession>A0A0K2SWU7</accession>
<name>A0A0K2SWU7_LEPSM</name>